<dbReference type="PRINTS" id="PR00320">
    <property type="entry name" value="GPROTEINBRPT"/>
</dbReference>
<reference evidence="6" key="1">
    <citation type="submission" date="2021-02" db="EMBL/GenBank/DDBJ databases">
        <authorList>
            <person name="Nowell W R."/>
        </authorList>
    </citation>
    <scope>NUCLEOTIDE SEQUENCE</scope>
    <source>
        <strain evidence="6">Ploen Becks lab</strain>
    </source>
</reference>
<dbReference type="PROSITE" id="PS50181">
    <property type="entry name" value="FBOX"/>
    <property type="match status" value="1"/>
</dbReference>
<protein>
    <recommendedName>
        <fullName evidence="5">F-box domain-containing protein</fullName>
    </recommendedName>
</protein>
<dbReference type="PROSITE" id="PS50294">
    <property type="entry name" value="WD_REPEATS_REGION"/>
    <property type="match status" value="2"/>
</dbReference>
<dbReference type="PROSITE" id="PS50082">
    <property type="entry name" value="WD_REPEATS_2"/>
    <property type="match status" value="4"/>
</dbReference>
<dbReference type="Proteomes" id="UP000663879">
    <property type="component" value="Unassembled WGS sequence"/>
</dbReference>
<dbReference type="AlphaFoldDB" id="A0A813M3G4"/>
<dbReference type="PANTHER" id="PTHR19849">
    <property type="entry name" value="PHOSPHOLIPASE A-2-ACTIVATING PROTEIN"/>
    <property type="match status" value="1"/>
</dbReference>
<sequence length="1020" mass="117654">MLSKSLKTDCRISTLSMLSNENGSRAHLDDILNYLKTLEYKQIEEILEKLIDNSDLSQIDFLWTILQPFSHRDFYYNGKIEYPGFNFVKLSTPITRIWSQKRRHSSGYIFRKQDALKINQDYKANDQKLSSEKSVHLPNIEPERKSISGQQTKVTFQSELIQFPKLKIKIESNLSLQARFHTSILPQETEDKIRVFLKTYNNDLNDNQKNSFLRNLVVSLDPRFQYFLLSLLHIKKYRDFISLLPEDLSLKILSHLTSFELLKASLVNRKWRKLCSSEILWRPKCHQMIKDLSHYTKDDQITNWKELYKKIKILRKNWLLGKCKLTEFKGHRQDLFSKIVIEEFLELRLKMNLNLLSSILILICLKNALANPLASGRLNEPILKSTVQPPKFTGVYLTTKNMSNTSARISHSEHNAQSQNIESSLMSSEDQTATSTTHKLSQNDKKIFSTTKIIQHDSLNIHQTNSHMEAQMNQAHHNVSQHVSPSGHQSGGHGTPPPSYQLHPHTHIYKPEGFHLFAQDLGLKKILIGFDYPTPSHYDRYIIRIRYHGHEEYSTDKIKVHKNDTNKLILNKFLDAQYVICVTLFSSSGLPEYPPISTSDMCIDVTAGEAPHIGGHHSTTGLLSPLLVAVAAVLLIFIVIGQNIKDLYNERHKLYESKRKQSTHSKEIQKSETQIKFEQMIRAPEDPKWMAAGQICQIVDNRSFDDLTDPNNLYHNSPAKRYSIKDLDDDQNEHRNYRTSRLNSQNITSIQTLSHLLDSKPWSNRVASGSKDKTIKIWNLIDGRLKQTLKGHLKGVWCLVFLTRYLLCSGSYDSTIKIWNLKESVCSRTLISHDGAVWSLIKSDNFLLSASQDKTVKIWDLCNCKLVNTLYLKGSVYSIDTNSTLIATVSSDKYIKLWNKKSGDCVKSFQSEKNNCVQTVSLIDDILACSCNQIIKVWKIALNYDLELIQEYKEHYSRIETIKLIKTKWLNNELLFVSGDKDGIIKYWNLKKLERTVTVIIKKCSYISCSQLLSSECDLF</sequence>
<keyword evidence="2" id="KW-0677">Repeat</keyword>
<evidence type="ECO:0000256" key="3">
    <source>
        <dbReference type="PROSITE-ProRule" id="PRU00221"/>
    </source>
</evidence>
<dbReference type="PROSITE" id="PS00678">
    <property type="entry name" value="WD_REPEATS_1"/>
    <property type="match status" value="2"/>
</dbReference>
<feature type="compositionally biased region" description="Polar residues" evidence="4">
    <location>
        <begin position="473"/>
        <end position="488"/>
    </location>
</feature>
<feature type="repeat" description="WD" evidence="3">
    <location>
        <begin position="789"/>
        <end position="829"/>
    </location>
</feature>
<dbReference type="Pfam" id="PF00400">
    <property type="entry name" value="WD40"/>
    <property type="match status" value="4"/>
</dbReference>
<keyword evidence="7" id="KW-1185">Reference proteome</keyword>
<dbReference type="PANTHER" id="PTHR19849:SF1">
    <property type="entry name" value="F-BOX_WD REPEAT-CONTAINING PROTEIN 7"/>
    <property type="match status" value="1"/>
</dbReference>
<gene>
    <name evidence="6" type="ORF">OXX778_LOCUS339</name>
</gene>
<feature type="repeat" description="WD" evidence="3">
    <location>
        <begin position="882"/>
        <end position="908"/>
    </location>
</feature>
<feature type="repeat" description="WD" evidence="3">
    <location>
        <begin position="830"/>
        <end position="869"/>
    </location>
</feature>
<feature type="region of interest" description="Disordered" evidence="4">
    <location>
        <begin position="407"/>
        <end position="441"/>
    </location>
</feature>
<organism evidence="6 7">
    <name type="scientific">Brachionus calyciflorus</name>
    <dbReference type="NCBI Taxonomy" id="104777"/>
    <lineage>
        <taxon>Eukaryota</taxon>
        <taxon>Metazoa</taxon>
        <taxon>Spiralia</taxon>
        <taxon>Gnathifera</taxon>
        <taxon>Rotifera</taxon>
        <taxon>Eurotatoria</taxon>
        <taxon>Monogononta</taxon>
        <taxon>Pseudotrocha</taxon>
        <taxon>Ploima</taxon>
        <taxon>Brachionidae</taxon>
        <taxon>Brachionus</taxon>
    </lineage>
</organism>
<dbReference type="GO" id="GO:0043161">
    <property type="term" value="P:proteasome-mediated ubiquitin-dependent protein catabolic process"/>
    <property type="evidence" value="ECO:0007669"/>
    <property type="project" value="TreeGrafter"/>
</dbReference>
<dbReference type="InterPro" id="IPR015943">
    <property type="entry name" value="WD40/YVTN_repeat-like_dom_sf"/>
</dbReference>
<dbReference type="SMART" id="SM00256">
    <property type="entry name" value="FBOX"/>
    <property type="match status" value="1"/>
</dbReference>
<dbReference type="SMART" id="SM00320">
    <property type="entry name" value="WD40"/>
    <property type="match status" value="6"/>
</dbReference>
<dbReference type="InterPro" id="IPR020472">
    <property type="entry name" value="WD40_PAC1"/>
</dbReference>
<evidence type="ECO:0000259" key="5">
    <source>
        <dbReference type="PROSITE" id="PS50181"/>
    </source>
</evidence>
<keyword evidence="1 3" id="KW-0853">WD repeat</keyword>
<dbReference type="GO" id="GO:0010992">
    <property type="term" value="P:ubiquitin recycling"/>
    <property type="evidence" value="ECO:0007669"/>
    <property type="project" value="TreeGrafter"/>
</dbReference>
<dbReference type="SUPFAM" id="SSF50978">
    <property type="entry name" value="WD40 repeat-like"/>
    <property type="match status" value="1"/>
</dbReference>
<dbReference type="OrthoDB" id="5580488at2759"/>
<feature type="repeat" description="WD" evidence="3">
    <location>
        <begin position="766"/>
        <end position="788"/>
    </location>
</feature>
<comment type="caution">
    <text evidence="6">The sequence shown here is derived from an EMBL/GenBank/DDBJ whole genome shotgun (WGS) entry which is preliminary data.</text>
</comment>
<evidence type="ECO:0000256" key="4">
    <source>
        <dbReference type="SAM" id="MobiDB-lite"/>
    </source>
</evidence>
<dbReference type="Gene3D" id="1.20.1280.50">
    <property type="match status" value="1"/>
</dbReference>
<dbReference type="SUPFAM" id="SSF81383">
    <property type="entry name" value="F-box domain"/>
    <property type="match status" value="1"/>
</dbReference>
<dbReference type="EMBL" id="CAJNOC010000015">
    <property type="protein sequence ID" value="CAF0706140.1"/>
    <property type="molecule type" value="Genomic_DNA"/>
</dbReference>
<feature type="compositionally biased region" description="Polar residues" evidence="4">
    <location>
        <begin position="407"/>
        <end position="440"/>
    </location>
</feature>
<evidence type="ECO:0000313" key="7">
    <source>
        <dbReference type="Proteomes" id="UP000663879"/>
    </source>
</evidence>
<dbReference type="InterPro" id="IPR036322">
    <property type="entry name" value="WD40_repeat_dom_sf"/>
</dbReference>
<dbReference type="Pfam" id="PF12937">
    <property type="entry name" value="F-box-like"/>
    <property type="match status" value="1"/>
</dbReference>
<feature type="region of interest" description="Disordered" evidence="4">
    <location>
        <begin position="473"/>
        <end position="497"/>
    </location>
</feature>
<dbReference type="InterPro" id="IPR019775">
    <property type="entry name" value="WD40_repeat_CS"/>
</dbReference>
<dbReference type="CDD" id="cd00200">
    <property type="entry name" value="WD40"/>
    <property type="match status" value="1"/>
</dbReference>
<dbReference type="GO" id="GO:0043130">
    <property type="term" value="F:ubiquitin binding"/>
    <property type="evidence" value="ECO:0007669"/>
    <property type="project" value="TreeGrafter"/>
</dbReference>
<proteinExistence type="predicted"/>
<dbReference type="Gene3D" id="2.130.10.10">
    <property type="entry name" value="YVTN repeat-like/Quinoprotein amine dehydrogenase"/>
    <property type="match status" value="2"/>
</dbReference>
<feature type="domain" description="F-box" evidence="5">
    <location>
        <begin position="238"/>
        <end position="284"/>
    </location>
</feature>
<dbReference type="InterPro" id="IPR001680">
    <property type="entry name" value="WD40_rpt"/>
</dbReference>
<evidence type="ECO:0000256" key="2">
    <source>
        <dbReference type="ARBA" id="ARBA00022737"/>
    </source>
</evidence>
<dbReference type="GO" id="GO:0005634">
    <property type="term" value="C:nucleus"/>
    <property type="evidence" value="ECO:0007669"/>
    <property type="project" value="TreeGrafter"/>
</dbReference>
<accession>A0A813M3G4</accession>
<dbReference type="InterPro" id="IPR001810">
    <property type="entry name" value="F-box_dom"/>
</dbReference>
<dbReference type="InterPro" id="IPR036047">
    <property type="entry name" value="F-box-like_dom_sf"/>
</dbReference>
<name>A0A813M3G4_9BILA</name>
<evidence type="ECO:0000313" key="6">
    <source>
        <dbReference type="EMBL" id="CAF0706140.1"/>
    </source>
</evidence>
<dbReference type="GO" id="GO:0005737">
    <property type="term" value="C:cytoplasm"/>
    <property type="evidence" value="ECO:0007669"/>
    <property type="project" value="TreeGrafter"/>
</dbReference>
<evidence type="ECO:0000256" key="1">
    <source>
        <dbReference type="ARBA" id="ARBA00022574"/>
    </source>
</evidence>